<dbReference type="Pfam" id="PF06245">
    <property type="entry name" value="DUF1015"/>
    <property type="match status" value="1"/>
</dbReference>
<keyword evidence="2" id="KW-1185">Reference proteome</keyword>
<evidence type="ECO:0000313" key="2">
    <source>
        <dbReference type="Proteomes" id="UP001596098"/>
    </source>
</evidence>
<protein>
    <submittedName>
        <fullName evidence="1">DUF1015 family protein</fullName>
    </submittedName>
</protein>
<dbReference type="InterPro" id="IPR008323">
    <property type="entry name" value="UCP033563"/>
</dbReference>
<comment type="caution">
    <text evidence="1">The sequence shown here is derived from an EMBL/GenBank/DDBJ whole genome shotgun (WGS) entry which is preliminary data.</text>
</comment>
<accession>A0ABW1QYI1</accession>
<evidence type="ECO:0000313" key="1">
    <source>
        <dbReference type="EMBL" id="MFC6154601.1"/>
    </source>
</evidence>
<dbReference type="Proteomes" id="UP001596098">
    <property type="component" value="Unassembled WGS sequence"/>
</dbReference>
<dbReference type="RefSeq" id="WP_378529028.1">
    <property type="nucleotide sequence ID" value="NZ_JBHSQI010000008.1"/>
</dbReference>
<organism evidence="1 2">
    <name type="scientific">Nocardioides yefusunii</name>
    <dbReference type="NCBI Taxonomy" id="2500546"/>
    <lineage>
        <taxon>Bacteria</taxon>
        <taxon>Bacillati</taxon>
        <taxon>Actinomycetota</taxon>
        <taxon>Actinomycetes</taxon>
        <taxon>Propionibacteriales</taxon>
        <taxon>Nocardioidaceae</taxon>
        <taxon>Nocardioides</taxon>
    </lineage>
</organism>
<gene>
    <name evidence="1" type="ORF">ACFPWU_13100</name>
</gene>
<name>A0ABW1QYI1_9ACTN</name>
<dbReference type="PANTHER" id="PTHR36454:SF1">
    <property type="entry name" value="DUF1015 DOMAIN-CONTAINING PROTEIN"/>
    <property type="match status" value="1"/>
</dbReference>
<reference evidence="2" key="1">
    <citation type="journal article" date="2019" name="Int. J. Syst. Evol. Microbiol.">
        <title>The Global Catalogue of Microorganisms (GCM) 10K type strain sequencing project: providing services to taxonomists for standard genome sequencing and annotation.</title>
        <authorList>
            <consortium name="The Broad Institute Genomics Platform"/>
            <consortium name="The Broad Institute Genome Sequencing Center for Infectious Disease"/>
            <person name="Wu L."/>
            <person name="Ma J."/>
        </authorList>
    </citation>
    <scope>NUCLEOTIDE SEQUENCE [LARGE SCALE GENOMIC DNA]</scope>
    <source>
        <strain evidence="2">DFY28</strain>
    </source>
</reference>
<dbReference type="PANTHER" id="PTHR36454">
    <property type="entry name" value="LMO2823 PROTEIN"/>
    <property type="match status" value="1"/>
</dbReference>
<proteinExistence type="predicted"/>
<dbReference type="EMBL" id="JBHSQI010000008">
    <property type="protein sequence ID" value="MFC6154601.1"/>
    <property type="molecule type" value="Genomic_DNA"/>
</dbReference>
<sequence length="340" mass="37387">MARAFARPYNEVAQRLLEWQDEGYVDVDQSPALYLHEYTVTGMTIRGIVGTLDLSTRALNDAERTVYAHEGIHAEQTAELATRMFEMGVNPAPILLVHHGTQALRQMLDTVSSRAPQHEYEDRSGQLNRLWRIEDAEEIAVVTHQLSATQLMIADGHHRYAAYLRLQEQNPGTPWDRGLVMVVDQDDTPFFLGAIHRTFPGVTLTALSDALRSIGAEVTAVSPDGGISALNASSWVATDGTSWIQVRVEANRSPVEHLHLDVVPRLQGAAGVAHHHTVDEALQHAGVGQVAVLLPAPGYDLLDRAMDEGRLLPEKATSFQPKPNIGVLMRSADSELLPTR</sequence>